<comment type="function">
    <text evidence="1">TetR is the repressor of the tetracycline resistance element; its N-terminal region forms a helix-turn-helix structure and binds DNA. Binding of tetracycline to TetR reduces the repressor affinity for the tetracycline resistance gene (tetA) promoter operator sites.</text>
</comment>
<dbReference type="InterPro" id="IPR025996">
    <property type="entry name" value="MT1864/Rv1816-like_C"/>
</dbReference>
<evidence type="ECO:0000256" key="2">
    <source>
        <dbReference type="ARBA" id="ARBA00023015"/>
    </source>
</evidence>
<dbReference type="Pfam" id="PF00440">
    <property type="entry name" value="TetR_N"/>
    <property type="match status" value="1"/>
</dbReference>
<organism evidence="7 8">
    <name type="scientific">Oceanococcus atlanticus</name>
    <dbReference type="NCBI Taxonomy" id="1317117"/>
    <lineage>
        <taxon>Bacteria</taxon>
        <taxon>Pseudomonadati</taxon>
        <taxon>Pseudomonadota</taxon>
        <taxon>Gammaproteobacteria</taxon>
        <taxon>Chromatiales</taxon>
        <taxon>Oceanococcaceae</taxon>
        <taxon>Oceanococcus</taxon>
    </lineage>
</organism>
<dbReference type="SUPFAM" id="SSF46689">
    <property type="entry name" value="Homeodomain-like"/>
    <property type="match status" value="1"/>
</dbReference>
<dbReference type="InterPro" id="IPR003012">
    <property type="entry name" value="Tet_transcr_reg_TetR"/>
</dbReference>
<dbReference type="OrthoDB" id="63332at2"/>
<dbReference type="InterPro" id="IPR001647">
    <property type="entry name" value="HTH_TetR"/>
</dbReference>
<keyword evidence="3 5" id="KW-0238">DNA-binding</keyword>
<dbReference type="Pfam" id="PF13305">
    <property type="entry name" value="TetR_C_33"/>
    <property type="match status" value="1"/>
</dbReference>
<dbReference type="Gene3D" id="1.10.357.10">
    <property type="entry name" value="Tetracycline Repressor, domain 2"/>
    <property type="match status" value="1"/>
</dbReference>
<proteinExistence type="predicted"/>
<keyword evidence="8" id="KW-1185">Reference proteome</keyword>
<accession>A0A1Y1SE18</accession>
<evidence type="ECO:0000313" key="8">
    <source>
        <dbReference type="Proteomes" id="UP000192342"/>
    </source>
</evidence>
<dbReference type="RefSeq" id="WP_158523140.1">
    <property type="nucleotide sequence ID" value="NZ_AQQV01000002.1"/>
</dbReference>
<dbReference type="AlphaFoldDB" id="A0A1Y1SE18"/>
<evidence type="ECO:0000256" key="3">
    <source>
        <dbReference type="ARBA" id="ARBA00023125"/>
    </source>
</evidence>
<evidence type="ECO:0000256" key="5">
    <source>
        <dbReference type="PROSITE-ProRule" id="PRU00335"/>
    </source>
</evidence>
<comment type="caution">
    <text evidence="7">The sequence shown here is derived from an EMBL/GenBank/DDBJ whole genome shotgun (WGS) entry which is preliminary data.</text>
</comment>
<evidence type="ECO:0000256" key="1">
    <source>
        <dbReference type="ARBA" id="ARBA00002856"/>
    </source>
</evidence>
<dbReference type="GO" id="GO:0046677">
    <property type="term" value="P:response to antibiotic"/>
    <property type="evidence" value="ECO:0007669"/>
    <property type="project" value="InterPro"/>
</dbReference>
<dbReference type="PRINTS" id="PR00455">
    <property type="entry name" value="HTHTETR"/>
</dbReference>
<dbReference type="Proteomes" id="UP000192342">
    <property type="component" value="Unassembled WGS sequence"/>
</dbReference>
<evidence type="ECO:0000259" key="6">
    <source>
        <dbReference type="PROSITE" id="PS50977"/>
    </source>
</evidence>
<feature type="domain" description="HTH tetR-type" evidence="6">
    <location>
        <begin position="13"/>
        <end position="73"/>
    </location>
</feature>
<evidence type="ECO:0000256" key="4">
    <source>
        <dbReference type="ARBA" id="ARBA00023163"/>
    </source>
</evidence>
<dbReference type="SUPFAM" id="SSF48498">
    <property type="entry name" value="Tetracyclin repressor-like, C-terminal domain"/>
    <property type="match status" value="1"/>
</dbReference>
<dbReference type="EMBL" id="AQQV01000002">
    <property type="protein sequence ID" value="ORE87238.1"/>
    <property type="molecule type" value="Genomic_DNA"/>
</dbReference>
<evidence type="ECO:0000313" key="7">
    <source>
        <dbReference type="EMBL" id="ORE87238.1"/>
    </source>
</evidence>
<name>A0A1Y1SE18_9GAMM</name>
<dbReference type="STRING" id="1317117.ATO7_09362"/>
<keyword evidence="4" id="KW-0804">Transcription</keyword>
<dbReference type="InterPro" id="IPR009057">
    <property type="entry name" value="Homeodomain-like_sf"/>
</dbReference>
<dbReference type="PRINTS" id="PR00400">
    <property type="entry name" value="TETREPRESSOR"/>
</dbReference>
<dbReference type="GO" id="GO:0045892">
    <property type="term" value="P:negative regulation of DNA-templated transcription"/>
    <property type="evidence" value="ECO:0007669"/>
    <property type="project" value="InterPro"/>
</dbReference>
<dbReference type="InterPro" id="IPR036271">
    <property type="entry name" value="Tet_transcr_reg_TetR-rel_C_sf"/>
</dbReference>
<dbReference type="PROSITE" id="PS50977">
    <property type="entry name" value="HTH_TETR_2"/>
    <property type="match status" value="1"/>
</dbReference>
<dbReference type="PANTHER" id="PTHR30055:SF220">
    <property type="entry name" value="TETR-FAMILY REGULATORY PROTEIN"/>
    <property type="match status" value="1"/>
</dbReference>
<dbReference type="PANTHER" id="PTHR30055">
    <property type="entry name" value="HTH-TYPE TRANSCRIPTIONAL REGULATOR RUTR"/>
    <property type="match status" value="1"/>
</dbReference>
<sequence>MTRSSEKSAYHHGNLRAALLDTARSLVQAQGLDGLTLRAVAERLGVSRSAIYRHYSSKDELLGQIIMEGFEQLRAATAEAAQQRAKRTESCPLDQLHHMGLAYIRFAVEHADLYDLMFHPSLIGRSCDTVKMASLRSYEVLTDMLQRCQQAGQIKAGEPHRQAFAIWASLHGLVSLCRGRPPHAVPEATLEGGFEMLLEQLMAGLATQQQWRSVLQTDTSD</sequence>
<feature type="DNA-binding region" description="H-T-H motif" evidence="5">
    <location>
        <begin position="36"/>
        <end position="55"/>
    </location>
</feature>
<dbReference type="GO" id="GO:0000976">
    <property type="term" value="F:transcription cis-regulatory region binding"/>
    <property type="evidence" value="ECO:0007669"/>
    <property type="project" value="TreeGrafter"/>
</dbReference>
<keyword evidence="2" id="KW-0805">Transcription regulation</keyword>
<protein>
    <submittedName>
        <fullName evidence="7">TetR family transcriptional regulator</fullName>
    </submittedName>
</protein>
<dbReference type="GO" id="GO:0003700">
    <property type="term" value="F:DNA-binding transcription factor activity"/>
    <property type="evidence" value="ECO:0007669"/>
    <property type="project" value="TreeGrafter"/>
</dbReference>
<dbReference type="InterPro" id="IPR050109">
    <property type="entry name" value="HTH-type_TetR-like_transc_reg"/>
</dbReference>
<reference evidence="7 8" key="1">
    <citation type="submission" date="2013-04" db="EMBL/GenBank/DDBJ databases">
        <title>Oceanococcus atlanticus 22II-S10r2 Genome Sequencing.</title>
        <authorList>
            <person name="Lai Q."/>
            <person name="Li G."/>
            <person name="Shao Z."/>
        </authorList>
    </citation>
    <scope>NUCLEOTIDE SEQUENCE [LARGE SCALE GENOMIC DNA]</scope>
    <source>
        <strain evidence="7 8">22II-S10r2</strain>
    </source>
</reference>
<gene>
    <name evidence="7" type="ORF">ATO7_09362</name>
</gene>